<feature type="domain" description="ABC transmembrane type-1" evidence="10">
    <location>
        <begin position="1"/>
        <end position="269"/>
    </location>
</feature>
<feature type="non-terminal residue" evidence="11">
    <location>
        <position position="1"/>
    </location>
</feature>
<dbReference type="Proteomes" id="UP001162164">
    <property type="component" value="Unassembled WGS sequence"/>
</dbReference>
<keyword evidence="5" id="KW-0067">ATP-binding</keyword>
<dbReference type="CDD" id="cd18579">
    <property type="entry name" value="ABC_6TM_ABCC_D1"/>
    <property type="match status" value="1"/>
</dbReference>
<evidence type="ECO:0000313" key="11">
    <source>
        <dbReference type="EMBL" id="KAJ8948317.1"/>
    </source>
</evidence>
<dbReference type="InterPro" id="IPR027417">
    <property type="entry name" value="P-loop_NTPase"/>
</dbReference>
<evidence type="ECO:0000256" key="1">
    <source>
        <dbReference type="ARBA" id="ARBA00004141"/>
    </source>
</evidence>
<dbReference type="Pfam" id="PF00005">
    <property type="entry name" value="ABC_tran"/>
    <property type="match status" value="1"/>
</dbReference>
<sequence length="832" mass="94532">IMEPEAIGKLVGYFQPHQSSLTLRDAMYYTGVMLGLKLLHCFYLQNYVIFVQLLAIQIRTALCSLIYRKALKMTPSALQDISLGNIITIMTKDVSQFETAIWLFNDMWISSIEGLVVCYLLYAKVGVASLAGIGVLISVAPLEAYFGKVVKDMRMDINKKTDERLQITQESLSSIKIIKMYTWEYFFCDKIDAARKSEMNKMIKTFYLKILMFLTTIIGSKVGFYSLLMTYVYLNNNATAETMFYVMNCFINLRHSVTHAIALGVQRAAELLASINRIDSVLKGEELVESPEKHIGNPKVYMKDVKLTIKDKTVLENINVSLEKGLTVITGAMGGGKSSLIKTMLKDYPISEGVVETIGRKSYASQDPWIFPSSIKQNILFGEAYDQERYNEASYTHRINMANMETLLEHGDETIAADRGLNLSKGQQARINLARAVYKHSDIYFLDDSLTALDSRVQEFIYDECIKGFLKDKLCVLVTHNPKHIHGADKIIVLDNGTIKFQGSKHSAKSILPDLEKVDLNEKNVEKNNEIDVAADEKTELIGREAKDKKGIYHEIKKGRRSCIRGLLKFTESYISKVLTNWVNLQQNITDLVNGTEILAPKEVLVDIQRLELKASKILNVYSILILSFIVLELLKYYFVLKFAKNASVKLHRTMIEGIVFSVMSFFDNHFIGNILNRFAQDLTVVDERLPFVIGRLVQRIFSVAGVIVLIAVVNWKFFIPCSAFLLFLILLRAVYMPAARSLKRLESATRSPIVGYLNASMEGLTTIRAYEAQDILKHEFDRHQDLYTSASYVSFCMKRAFGFYMDFCSVMFLAIIIGRFLFFDIGKIFLI</sequence>
<dbReference type="Gene3D" id="3.40.50.300">
    <property type="entry name" value="P-loop containing nucleotide triphosphate hydrolases"/>
    <property type="match status" value="1"/>
</dbReference>
<dbReference type="PANTHER" id="PTHR24223:SF448">
    <property type="entry name" value="FI20146P1-RELATED"/>
    <property type="match status" value="1"/>
</dbReference>
<evidence type="ECO:0000256" key="7">
    <source>
        <dbReference type="ARBA" id="ARBA00023136"/>
    </source>
</evidence>
<dbReference type="CDD" id="cd18580">
    <property type="entry name" value="ABC_6TM_ABCC_D2"/>
    <property type="match status" value="1"/>
</dbReference>
<evidence type="ECO:0000256" key="2">
    <source>
        <dbReference type="ARBA" id="ARBA00022448"/>
    </source>
</evidence>
<keyword evidence="6 8" id="KW-1133">Transmembrane helix</keyword>
<dbReference type="PANTHER" id="PTHR24223">
    <property type="entry name" value="ATP-BINDING CASSETTE SUB-FAMILY C"/>
    <property type="match status" value="1"/>
</dbReference>
<evidence type="ECO:0000256" key="5">
    <source>
        <dbReference type="ARBA" id="ARBA00022840"/>
    </source>
</evidence>
<dbReference type="PROSITE" id="PS50929">
    <property type="entry name" value="ABC_TM1F"/>
    <property type="match status" value="2"/>
</dbReference>
<keyword evidence="3 8" id="KW-0812">Transmembrane</keyword>
<dbReference type="SMART" id="SM00382">
    <property type="entry name" value="AAA"/>
    <property type="match status" value="1"/>
</dbReference>
<accession>A0ABQ9IQL5</accession>
<evidence type="ECO:0000256" key="4">
    <source>
        <dbReference type="ARBA" id="ARBA00022741"/>
    </source>
</evidence>
<evidence type="ECO:0000313" key="12">
    <source>
        <dbReference type="Proteomes" id="UP001162164"/>
    </source>
</evidence>
<dbReference type="Gene3D" id="1.20.1560.10">
    <property type="entry name" value="ABC transporter type 1, transmembrane domain"/>
    <property type="match status" value="2"/>
</dbReference>
<dbReference type="InterPro" id="IPR050173">
    <property type="entry name" value="ABC_transporter_C-like"/>
</dbReference>
<evidence type="ECO:0000256" key="6">
    <source>
        <dbReference type="ARBA" id="ARBA00022989"/>
    </source>
</evidence>
<dbReference type="InterPro" id="IPR011527">
    <property type="entry name" value="ABC1_TM_dom"/>
</dbReference>
<comment type="subcellular location">
    <subcellularLocation>
        <location evidence="1">Membrane</location>
        <topology evidence="1">Multi-pass membrane protein</topology>
    </subcellularLocation>
</comment>
<dbReference type="PROSITE" id="PS50893">
    <property type="entry name" value="ABC_TRANSPORTER_2"/>
    <property type="match status" value="1"/>
</dbReference>
<evidence type="ECO:0000256" key="3">
    <source>
        <dbReference type="ARBA" id="ARBA00022692"/>
    </source>
</evidence>
<gene>
    <name evidence="11" type="ORF">NQ317_013654</name>
</gene>
<feature type="domain" description="ABC transporter" evidence="9">
    <location>
        <begin position="300"/>
        <end position="521"/>
    </location>
</feature>
<feature type="transmembrane region" description="Helical" evidence="8">
    <location>
        <begin position="206"/>
        <end position="233"/>
    </location>
</feature>
<evidence type="ECO:0000259" key="10">
    <source>
        <dbReference type="PROSITE" id="PS50929"/>
    </source>
</evidence>
<feature type="transmembrane region" description="Helical" evidence="8">
    <location>
        <begin position="619"/>
        <end position="639"/>
    </location>
</feature>
<keyword evidence="4" id="KW-0547">Nucleotide-binding</keyword>
<dbReference type="SUPFAM" id="SSF52540">
    <property type="entry name" value="P-loop containing nucleoside triphosphate hydrolases"/>
    <property type="match status" value="1"/>
</dbReference>
<name>A0ABQ9IQL5_9CUCU</name>
<keyword evidence="7 8" id="KW-0472">Membrane</keyword>
<dbReference type="Pfam" id="PF00664">
    <property type="entry name" value="ABC_membrane"/>
    <property type="match status" value="2"/>
</dbReference>
<feature type="transmembrane region" description="Helical" evidence="8">
    <location>
        <begin position="100"/>
        <end position="122"/>
    </location>
</feature>
<dbReference type="InterPro" id="IPR003439">
    <property type="entry name" value="ABC_transporter-like_ATP-bd"/>
</dbReference>
<dbReference type="InterPro" id="IPR017871">
    <property type="entry name" value="ABC_transporter-like_CS"/>
</dbReference>
<feature type="transmembrane region" description="Helical" evidence="8">
    <location>
        <begin position="692"/>
        <end position="712"/>
    </location>
</feature>
<feature type="transmembrane region" description="Helical" evidence="8">
    <location>
        <begin position="128"/>
        <end position="146"/>
    </location>
</feature>
<feature type="domain" description="ABC transmembrane type-1" evidence="10">
    <location>
        <begin position="562"/>
        <end position="819"/>
    </location>
</feature>
<keyword evidence="12" id="KW-1185">Reference proteome</keyword>
<dbReference type="EMBL" id="JAPWTJ010004107">
    <property type="protein sequence ID" value="KAJ8948317.1"/>
    <property type="molecule type" value="Genomic_DNA"/>
</dbReference>
<dbReference type="PROSITE" id="PS00211">
    <property type="entry name" value="ABC_TRANSPORTER_1"/>
    <property type="match status" value="1"/>
</dbReference>
<protein>
    <submittedName>
        <fullName evidence="11">Uncharacterized protein</fullName>
    </submittedName>
</protein>
<comment type="caution">
    <text evidence="11">The sequence shown here is derived from an EMBL/GenBank/DDBJ whole genome shotgun (WGS) entry which is preliminary data.</text>
</comment>
<feature type="transmembrane region" description="Helical" evidence="8">
    <location>
        <begin position="802"/>
        <end position="823"/>
    </location>
</feature>
<proteinExistence type="predicted"/>
<dbReference type="InterPro" id="IPR003593">
    <property type="entry name" value="AAA+_ATPase"/>
</dbReference>
<dbReference type="InterPro" id="IPR036640">
    <property type="entry name" value="ABC1_TM_sf"/>
</dbReference>
<keyword evidence="2" id="KW-0813">Transport</keyword>
<feature type="transmembrane region" description="Helical" evidence="8">
    <location>
        <begin position="718"/>
        <end position="736"/>
    </location>
</feature>
<evidence type="ECO:0000259" key="9">
    <source>
        <dbReference type="PROSITE" id="PS50893"/>
    </source>
</evidence>
<reference evidence="11" key="1">
    <citation type="journal article" date="2023" name="Insect Mol. Biol.">
        <title>Genome sequencing provides insights into the evolution of gene families encoding plant cell wall-degrading enzymes in longhorned beetles.</title>
        <authorList>
            <person name="Shin N.R."/>
            <person name="Okamura Y."/>
            <person name="Kirsch R."/>
            <person name="Pauchet Y."/>
        </authorList>
    </citation>
    <scope>NUCLEOTIDE SEQUENCE</scope>
    <source>
        <strain evidence="11">MMC_N1</strain>
    </source>
</reference>
<organism evidence="11 12">
    <name type="scientific">Molorchus minor</name>
    <dbReference type="NCBI Taxonomy" id="1323400"/>
    <lineage>
        <taxon>Eukaryota</taxon>
        <taxon>Metazoa</taxon>
        <taxon>Ecdysozoa</taxon>
        <taxon>Arthropoda</taxon>
        <taxon>Hexapoda</taxon>
        <taxon>Insecta</taxon>
        <taxon>Pterygota</taxon>
        <taxon>Neoptera</taxon>
        <taxon>Endopterygota</taxon>
        <taxon>Coleoptera</taxon>
        <taxon>Polyphaga</taxon>
        <taxon>Cucujiformia</taxon>
        <taxon>Chrysomeloidea</taxon>
        <taxon>Cerambycidae</taxon>
        <taxon>Lamiinae</taxon>
        <taxon>Monochamini</taxon>
        <taxon>Molorchus</taxon>
    </lineage>
</organism>
<dbReference type="InterPro" id="IPR044746">
    <property type="entry name" value="ABCC_6TM_D1"/>
</dbReference>
<dbReference type="SUPFAM" id="SSF90123">
    <property type="entry name" value="ABC transporter transmembrane region"/>
    <property type="match status" value="2"/>
</dbReference>
<evidence type="ECO:0000256" key="8">
    <source>
        <dbReference type="SAM" id="Phobius"/>
    </source>
</evidence>
<dbReference type="InterPro" id="IPR044726">
    <property type="entry name" value="ABCC_6TM_D2"/>
</dbReference>